<keyword evidence="1" id="KW-0812">Transmembrane</keyword>
<name>A0ABP3QE85_9ACTN</name>
<feature type="transmembrane region" description="Helical" evidence="1">
    <location>
        <begin position="6"/>
        <end position="25"/>
    </location>
</feature>
<evidence type="ECO:0000256" key="1">
    <source>
        <dbReference type="SAM" id="Phobius"/>
    </source>
</evidence>
<evidence type="ECO:0000313" key="3">
    <source>
        <dbReference type="Proteomes" id="UP001500668"/>
    </source>
</evidence>
<dbReference type="EMBL" id="BAAACA010000009">
    <property type="protein sequence ID" value="GAA0588314.1"/>
    <property type="molecule type" value="Genomic_DNA"/>
</dbReference>
<comment type="caution">
    <text evidence="2">The sequence shown here is derived from an EMBL/GenBank/DDBJ whole genome shotgun (WGS) entry which is preliminary data.</text>
</comment>
<gene>
    <name evidence="2" type="ORF">GCM10010394_16920</name>
</gene>
<sequence>MKRLAHLFAGAAGLGAGSYVVIYLYRWQWQRAIMCGVLLLVAEVLLLGLIVLGRLSRIEQRISEGDRRHADVLARLEQPRAQHPAARFRWLDDVRVERTHVFVPVLMAAGAVLSGLARLVQKIAQSTVRPAADRRAAGRLAILAAPPLGTDLDTLPPTRPDRRQTRHRVTGFIAGTTALTALVLGLGELTETRPEKHPSDTVATSVVVRLATRGVVGDEYRALLADEIWNRCRHSTAVPLYETTLGSLGDGLYAGAVRPALTDHDRMRLRGCLEDTATDRAYFKVVGMDQTKKS</sequence>
<keyword evidence="1" id="KW-1133">Transmembrane helix</keyword>
<dbReference type="RefSeq" id="WP_344071829.1">
    <property type="nucleotide sequence ID" value="NZ_BAAACA010000009.1"/>
</dbReference>
<evidence type="ECO:0008006" key="4">
    <source>
        <dbReference type="Google" id="ProtNLM"/>
    </source>
</evidence>
<organism evidence="2 3">
    <name type="scientific">Streptomyces crystallinus</name>
    <dbReference type="NCBI Taxonomy" id="68191"/>
    <lineage>
        <taxon>Bacteria</taxon>
        <taxon>Bacillati</taxon>
        <taxon>Actinomycetota</taxon>
        <taxon>Actinomycetes</taxon>
        <taxon>Kitasatosporales</taxon>
        <taxon>Streptomycetaceae</taxon>
        <taxon>Streptomyces</taxon>
    </lineage>
</organism>
<feature type="transmembrane region" description="Helical" evidence="1">
    <location>
        <begin position="32"/>
        <end position="52"/>
    </location>
</feature>
<dbReference type="Proteomes" id="UP001500668">
    <property type="component" value="Unassembled WGS sequence"/>
</dbReference>
<accession>A0ABP3QE85</accession>
<reference evidence="3" key="1">
    <citation type="journal article" date="2019" name="Int. J. Syst. Evol. Microbiol.">
        <title>The Global Catalogue of Microorganisms (GCM) 10K type strain sequencing project: providing services to taxonomists for standard genome sequencing and annotation.</title>
        <authorList>
            <consortium name="The Broad Institute Genomics Platform"/>
            <consortium name="The Broad Institute Genome Sequencing Center for Infectious Disease"/>
            <person name="Wu L."/>
            <person name="Ma J."/>
        </authorList>
    </citation>
    <scope>NUCLEOTIDE SEQUENCE [LARGE SCALE GENOMIC DNA]</scope>
    <source>
        <strain evidence="3">JCM 5067</strain>
    </source>
</reference>
<keyword evidence="1" id="KW-0472">Membrane</keyword>
<feature type="transmembrane region" description="Helical" evidence="1">
    <location>
        <begin position="169"/>
        <end position="187"/>
    </location>
</feature>
<evidence type="ECO:0000313" key="2">
    <source>
        <dbReference type="EMBL" id="GAA0588314.1"/>
    </source>
</evidence>
<keyword evidence="3" id="KW-1185">Reference proteome</keyword>
<protein>
    <recommendedName>
        <fullName evidence="4">Integral membrane protein</fullName>
    </recommendedName>
</protein>
<proteinExistence type="predicted"/>